<sequence>MIAKTAQRFLVAAMLTLAQTGKNSVTKALGLLLLLAMAVHIIKPLGLPGLRRRADFWKIAIFAFAIWTVALVINEAF</sequence>
<feature type="transmembrane region" description="Helical" evidence="1">
    <location>
        <begin position="28"/>
        <end position="47"/>
    </location>
</feature>
<dbReference type="EMBL" id="WUEY01000004">
    <property type="protein sequence ID" value="NEI70196.1"/>
    <property type="molecule type" value="Genomic_DNA"/>
</dbReference>
<dbReference type="AlphaFoldDB" id="A0A6L9U7C5"/>
<name>A0A6L9U7C5_9HYPH</name>
<reference evidence="2 3" key="1">
    <citation type="submission" date="2019-12" db="EMBL/GenBank/DDBJ databases">
        <title>Rhizobium genotypes associated with high levels of biological nitrogen fixation by grain legumes in a temperate-maritime cropping system.</title>
        <authorList>
            <person name="Maluk M."/>
            <person name="Francesc Ferrando Molina F."/>
            <person name="Lopez Del Egido L."/>
            <person name="Lafos M."/>
            <person name="Langarica-Fuentes A."/>
            <person name="Gebre Yohannes G."/>
            <person name="Young M.W."/>
            <person name="Martin P."/>
            <person name="Gantlett R."/>
            <person name="Kenicer G."/>
            <person name="Hawes C."/>
            <person name="Begg G.S."/>
            <person name="Quilliam R.S."/>
            <person name="Squire G.R."/>
            <person name="Poole P.S."/>
            <person name="Young P.W."/>
            <person name="Iannetta P.M."/>
            <person name="James E.K."/>
        </authorList>
    </citation>
    <scope>NUCLEOTIDE SEQUENCE [LARGE SCALE GENOMIC DNA]</scope>
    <source>
        <strain evidence="2 3">JHI1118</strain>
    </source>
</reference>
<dbReference type="Proteomes" id="UP000483035">
    <property type="component" value="Unassembled WGS sequence"/>
</dbReference>
<keyword evidence="1" id="KW-1133">Transmembrane helix</keyword>
<keyword evidence="1" id="KW-0472">Membrane</keyword>
<evidence type="ECO:0000313" key="2">
    <source>
        <dbReference type="EMBL" id="NEI70196.1"/>
    </source>
</evidence>
<evidence type="ECO:0000313" key="3">
    <source>
        <dbReference type="Proteomes" id="UP000483035"/>
    </source>
</evidence>
<evidence type="ECO:0000256" key="1">
    <source>
        <dbReference type="SAM" id="Phobius"/>
    </source>
</evidence>
<feature type="transmembrane region" description="Helical" evidence="1">
    <location>
        <begin position="56"/>
        <end position="73"/>
    </location>
</feature>
<keyword evidence="1" id="KW-0812">Transmembrane</keyword>
<comment type="caution">
    <text evidence="2">The sequence shown here is derived from an EMBL/GenBank/DDBJ whole genome shotgun (WGS) entry which is preliminary data.</text>
</comment>
<protein>
    <submittedName>
        <fullName evidence="2">Uncharacterized protein</fullName>
    </submittedName>
</protein>
<gene>
    <name evidence="2" type="ORF">GR212_11495</name>
</gene>
<accession>A0A6L9U7C5</accession>
<dbReference type="RefSeq" id="WP_163986340.1">
    <property type="nucleotide sequence ID" value="NZ_WUEY01000004.1"/>
</dbReference>
<proteinExistence type="predicted"/>
<organism evidence="2 3">
    <name type="scientific">Rhizobium lusitanum</name>
    <dbReference type="NCBI Taxonomy" id="293958"/>
    <lineage>
        <taxon>Bacteria</taxon>
        <taxon>Pseudomonadati</taxon>
        <taxon>Pseudomonadota</taxon>
        <taxon>Alphaproteobacteria</taxon>
        <taxon>Hyphomicrobiales</taxon>
        <taxon>Rhizobiaceae</taxon>
        <taxon>Rhizobium/Agrobacterium group</taxon>
        <taxon>Rhizobium</taxon>
    </lineage>
</organism>